<dbReference type="PANTHER" id="PTHR42902:SF1">
    <property type="entry name" value="MALATE SYNTHASE 1-RELATED"/>
    <property type="match status" value="1"/>
</dbReference>
<dbReference type="InterPro" id="IPR046363">
    <property type="entry name" value="MS_N_TIM-barrel_dom"/>
</dbReference>
<dbReference type="InterPro" id="IPR011076">
    <property type="entry name" value="Malate_synth_sf"/>
</dbReference>
<evidence type="ECO:0000256" key="3">
    <source>
        <dbReference type="ARBA" id="ARBA00022435"/>
    </source>
</evidence>
<evidence type="ECO:0000259" key="10">
    <source>
        <dbReference type="Pfam" id="PF01274"/>
    </source>
</evidence>
<dbReference type="PANTHER" id="PTHR42902">
    <property type="entry name" value="MALATE SYNTHASE"/>
    <property type="match status" value="1"/>
</dbReference>
<dbReference type="Gene3D" id="1.20.1220.12">
    <property type="entry name" value="Malate synthase, domain III"/>
    <property type="match status" value="1"/>
</dbReference>
<evidence type="ECO:0000256" key="7">
    <source>
        <dbReference type="ARBA" id="ARBA00068441"/>
    </source>
</evidence>
<dbReference type="InterPro" id="IPR044856">
    <property type="entry name" value="Malate_synth_C_sf"/>
</dbReference>
<evidence type="ECO:0000256" key="1">
    <source>
        <dbReference type="ARBA" id="ARBA00006394"/>
    </source>
</evidence>
<dbReference type="InterPro" id="IPR048355">
    <property type="entry name" value="MS_C"/>
</dbReference>
<dbReference type="Pfam" id="PF20656">
    <property type="entry name" value="MS_N"/>
    <property type="match status" value="1"/>
</dbReference>
<dbReference type="PIRSF" id="PIRSF001363">
    <property type="entry name" value="Malate_synth"/>
    <property type="match status" value="1"/>
</dbReference>
<keyword evidence="3 9" id="KW-0329">Glyoxylate bypass</keyword>
<dbReference type="RefSeq" id="WP_098026246.1">
    <property type="nucleotide sequence ID" value="NZ_AP035884.1"/>
</dbReference>
<name>A0AB33KFD6_9ACTN</name>
<comment type="similarity">
    <text evidence="1 9">Belongs to the malate synthase family.</text>
</comment>
<feature type="domain" description="Malate synthase C-terminal" evidence="12">
    <location>
        <begin position="420"/>
        <end position="538"/>
    </location>
</feature>
<keyword evidence="5 9" id="KW-0808">Transferase</keyword>
<dbReference type="FunFam" id="3.20.20.360:FF:000001">
    <property type="entry name" value="Malate synthase"/>
    <property type="match status" value="1"/>
</dbReference>
<evidence type="ECO:0000259" key="12">
    <source>
        <dbReference type="Pfam" id="PF20659"/>
    </source>
</evidence>
<evidence type="ECO:0000256" key="2">
    <source>
        <dbReference type="ARBA" id="ARBA00012636"/>
    </source>
</evidence>
<dbReference type="Pfam" id="PF01274">
    <property type="entry name" value="MS_TIM-barrel"/>
    <property type="match status" value="1"/>
</dbReference>
<dbReference type="SUPFAM" id="SSF51645">
    <property type="entry name" value="Malate synthase G"/>
    <property type="match status" value="1"/>
</dbReference>
<comment type="pathway">
    <text evidence="9">Carbohydrate metabolism; glyoxylate cycle; (S)-malate from isocitrate: step 2/2.</text>
</comment>
<dbReference type="AlphaFoldDB" id="A0AB33KFD6"/>
<dbReference type="KEGG" id="stcm:SCMC78_10390"/>
<evidence type="ECO:0000313" key="13">
    <source>
        <dbReference type="EMBL" id="BFP51232.1"/>
    </source>
</evidence>
<evidence type="ECO:0000256" key="4">
    <source>
        <dbReference type="ARBA" id="ARBA00022532"/>
    </source>
</evidence>
<accession>A0AB33KFD6</accession>
<dbReference type="NCBIfam" id="TIGR01344">
    <property type="entry name" value="malate_syn_A"/>
    <property type="match status" value="1"/>
</dbReference>
<dbReference type="GO" id="GO:0005737">
    <property type="term" value="C:cytoplasm"/>
    <property type="evidence" value="ECO:0007669"/>
    <property type="project" value="TreeGrafter"/>
</dbReference>
<feature type="domain" description="Malate synthase N-terminal" evidence="11">
    <location>
        <begin position="18"/>
        <end position="70"/>
    </location>
</feature>
<sequence length="539" mass="59918">MSAPAPSTLAIVDAEPLPRQEEVLTDAALAFVAELHRQFTPRRNELLARRGERRAEIARTSTLDFLPETAAVRADDSWKVAPAPAALNDRRVEITGPTDRKMTINALNSGAKVWLADFEDASAPTWENVVLGQLNLTDAYERRIDFTDPKSGKSYALKSADELATVVMRPRGWHLEERHLQLDGVSVPGALVDFGLYFFHNAQRLIDLGKGPYFYLPKTESHLEARLWNDIFVFAQDYVSIPQGTVRATVLIETITAAYEMEEILYELRDHAAGLNAGRWDYLFSIVKNFRDGGAKFVLPDRNAVTMTAPFMRAYTELLVRTCHKRGAHAIGGMAAFIPSRRDAEVNKVAFEKVKADKDREAGDGFDGSWVAHPDLVPIALASFDAVLGEKPNQKDRLREDVSVAPGDLIAIDTLDARPTYDGLRNAVAVGIRYIEAWLRGLGAVAIFNLMEDAATAEISRSQIWQWINADVVFENGEHATADLARKVAAEELAAIRAEIGEETFTAGKWQQAHDLLLQVSLDQDYADFLTLPAYEQLR</sequence>
<evidence type="ECO:0000259" key="11">
    <source>
        <dbReference type="Pfam" id="PF20656"/>
    </source>
</evidence>
<protein>
    <recommendedName>
        <fullName evidence="7 9">Malate synthase</fullName>
        <ecNumber evidence="2 9">2.3.3.9</ecNumber>
    </recommendedName>
</protein>
<feature type="domain" description="Malate synthase TIM barrel" evidence="10">
    <location>
        <begin position="165"/>
        <end position="411"/>
    </location>
</feature>
<dbReference type="EMBL" id="AP035884">
    <property type="protein sequence ID" value="BFP51232.1"/>
    <property type="molecule type" value="Genomic_DNA"/>
</dbReference>
<dbReference type="Gene3D" id="3.20.20.360">
    <property type="entry name" value="Malate synthase, domain 3"/>
    <property type="match status" value="1"/>
</dbReference>
<dbReference type="GO" id="GO:0004474">
    <property type="term" value="F:malate synthase activity"/>
    <property type="evidence" value="ECO:0007669"/>
    <property type="project" value="UniProtKB-EC"/>
</dbReference>
<evidence type="ECO:0000256" key="9">
    <source>
        <dbReference type="RuleBase" id="RU000555"/>
    </source>
</evidence>
<dbReference type="InterPro" id="IPR048356">
    <property type="entry name" value="MS_N"/>
</dbReference>
<dbReference type="InterPro" id="IPR006252">
    <property type="entry name" value="Malate_synthA"/>
</dbReference>
<dbReference type="Pfam" id="PF20659">
    <property type="entry name" value="MS_C"/>
    <property type="match status" value="1"/>
</dbReference>
<comment type="catalytic activity">
    <reaction evidence="6 9">
        <text>glyoxylate + acetyl-CoA + H2O = (S)-malate + CoA + H(+)</text>
        <dbReference type="Rhea" id="RHEA:18181"/>
        <dbReference type="ChEBI" id="CHEBI:15377"/>
        <dbReference type="ChEBI" id="CHEBI:15378"/>
        <dbReference type="ChEBI" id="CHEBI:15589"/>
        <dbReference type="ChEBI" id="CHEBI:36655"/>
        <dbReference type="ChEBI" id="CHEBI:57287"/>
        <dbReference type="ChEBI" id="CHEBI:57288"/>
        <dbReference type="EC" id="2.3.3.9"/>
    </reaction>
</comment>
<dbReference type="PROSITE" id="PS00510">
    <property type="entry name" value="MALATE_SYNTHASE"/>
    <property type="match status" value="1"/>
</dbReference>
<gene>
    <name evidence="13" type="primary">aceB</name>
    <name evidence="13" type="ORF">SCMC78_10390</name>
</gene>
<keyword evidence="4 9" id="KW-0816">Tricarboxylic acid cycle</keyword>
<dbReference type="GO" id="GO:0006097">
    <property type="term" value="P:glyoxylate cycle"/>
    <property type="evidence" value="ECO:0007669"/>
    <property type="project" value="UniProtKB-KW"/>
</dbReference>
<dbReference type="CDD" id="cd00727">
    <property type="entry name" value="malate_synt_A"/>
    <property type="match status" value="1"/>
</dbReference>
<organism evidence="13">
    <name type="scientific">Streptomyces sp. CMC78</name>
    <dbReference type="NCBI Taxonomy" id="3231512"/>
    <lineage>
        <taxon>Bacteria</taxon>
        <taxon>Bacillati</taxon>
        <taxon>Actinomycetota</taxon>
        <taxon>Actinomycetes</taxon>
        <taxon>Kitasatosporales</taxon>
        <taxon>Streptomycetaceae</taxon>
        <taxon>Streptomyces</taxon>
    </lineage>
</organism>
<evidence type="ECO:0000256" key="6">
    <source>
        <dbReference type="ARBA" id="ARBA00047918"/>
    </source>
</evidence>
<dbReference type="InterPro" id="IPR001465">
    <property type="entry name" value="Malate_synthase_TIM"/>
</dbReference>
<dbReference type="GO" id="GO:0006099">
    <property type="term" value="P:tricarboxylic acid cycle"/>
    <property type="evidence" value="ECO:0007669"/>
    <property type="project" value="UniProtKB-KW"/>
</dbReference>
<evidence type="ECO:0000256" key="5">
    <source>
        <dbReference type="ARBA" id="ARBA00022679"/>
    </source>
</evidence>
<reference evidence="13" key="1">
    <citation type="submission" date="2024-07" db="EMBL/GenBank/DDBJ databases">
        <title>Complete genome sequences of cellulolytic bacteria, Kitasatospora sp. CMC57 and Streptomyces sp. CMC78, isolated from Japanese agricultural soil.</title>
        <authorList>
            <person name="Hashimoto T."/>
            <person name="Ito M."/>
            <person name="Iwamoto M."/>
            <person name="Fukahori D."/>
            <person name="Shoda T."/>
            <person name="Sakoda M."/>
            <person name="Morohoshi T."/>
            <person name="Mitsuboshi M."/>
            <person name="Nishizawa T."/>
        </authorList>
    </citation>
    <scope>NUCLEOTIDE SEQUENCE</scope>
    <source>
        <strain evidence="13">CMC78</strain>
    </source>
</reference>
<feature type="active site" description="Proton donor" evidence="8">
    <location>
        <position position="453"/>
    </location>
</feature>
<evidence type="ECO:0000256" key="8">
    <source>
        <dbReference type="PIRSR" id="PIRSR001363-1"/>
    </source>
</evidence>
<dbReference type="FunFam" id="1.20.1220.12:FF:000001">
    <property type="entry name" value="Malate synthase"/>
    <property type="match status" value="1"/>
</dbReference>
<dbReference type="InterPro" id="IPR019830">
    <property type="entry name" value="Malate_synthase_CS"/>
</dbReference>
<proteinExistence type="inferred from homology"/>
<feature type="active site" description="Proton acceptor" evidence="8">
    <location>
        <position position="169"/>
    </location>
</feature>
<dbReference type="EC" id="2.3.3.9" evidence="2 9"/>